<evidence type="ECO:0000256" key="2">
    <source>
        <dbReference type="ARBA" id="ARBA00006275"/>
    </source>
</evidence>
<feature type="domain" description="RagB/SusD" evidence="6">
    <location>
        <begin position="344"/>
        <end position="512"/>
    </location>
</feature>
<dbReference type="Proteomes" id="UP000279089">
    <property type="component" value="Unassembled WGS sequence"/>
</dbReference>
<evidence type="ECO:0000256" key="1">
    <source>
        <dbReference type="ARBA" id="ARBA00004442"/>
    </source>
</evidence>
<dbReference type="InterPro" id="IPR033985">
    <property type="entry name" value="SusD-like_N"/>
</dbReference>
<comment type="caution">
    <text evidence="8">The sequence shown here is derived from an EMBL/GenBank/DDBJ whole genome shotgun (WGS) entry which is preliminary data.</text>
</comment>
<organism evidence="8 9">
    <name type="scientific">Chitinophaga barathri</name>
    <dbReference type="NCBI Taxonomy" id="1647451"/>
    <lineage>
        <taxon>Bacteria</taxon>
        <taxon>Pseudomonadati</taxon>
        <taxon>Bacteroidota</taxon>
        <taxon>Chitinophagia</taxon>
        <taxon>Chitinophagales</taxon>
        <taxon>Chitinophagaceae</taxon>
        <taxon>Chitinophaga</taxon>
    </lineage>
</organism>
<evidence type="ECO:0000313" key="9">
    <source>
        <dbReference type="Proteomes" id="UP000279089"/>
    </source>
</evidence>
<protein>
    <submittedName>
        <fullName evidence="8">RagB/SusD family nutrient uptake outer membrane protein</fullName>
    </submittedName>
</protein>
<dbReference type="OrthoDB" id="5694214at2"/>
<keyword evidence="9" id="KW-1185">Reference proteome</keyword>
<evidence type="ECO:0000256" key="3">
    <source>
        <dbReference type="ARBA" id="ARBA00022729"/>
    </source>
</evidence>
<comment type="subcellular location">
    <subcellularLocation>
        <location evidence="1">Cell outer membrane</location>
    </subcellularLocation>
</comment>
<sequence>MLITMRKQLTYILAICMFCACDKKLDILPTQEPEADYFKDEDHLQRGIGGAYAKLTDLYAYNANSPRHRLWLLPGDDLMSNNPTVMDNFSGLNGGDGDLNNVWKTLYEIVNRTNTMLEITEQNKQVYMTAGLADFNKGEMLFLRGWAFYKLWTWWKKAPVSVVRIKDNSGDLYLKPSKDLELLDQAIKDWKDAATLLPDSWPAAQTGRVTKNSAYGMLVKGYVTRACFNSKNLQDYGDALAAYQNIKGRALVAHFGDNFDYRKENNSESLFEFQASASSQENPWLMNDFGKGTGSMGAFYQYFEDSWTNLGTLMGPSLKLIQSFGPVDPRRGETIAANPADPWSFNGGYKFTKYINGERGKYVGLASINSINNTRILRLADIKLLVAEAYLQTGKPAEALAEINDVRARARKSVAGPEAAQPAALAAVTMADIMNERLLELAGEDGIRWNDLQRWHAAGYINLGNWTKADFGFPVSYANFSFTAGTHVLMPIPVSEMETNPNMLSDGQNPGY</sequence>
<dbReference type="InterPro" id="IPR012944">
    <property type="entry name" value="SusD_RagB_dom"/>
</dbReference>
<evidence type="ECO:0000259" key="7">
    <source>
        <dbReference type="Pfam" id="PF14322"/>
    </source>
</evidence>
<dbReference type="PROSITE" id="PS51257">
    <property type="entry name" value="PROKAR_LIPOPROTEIN"/>
    <property type="match status" value="1"/>
</dbReference>
<keyword evidence="5" id="KW-0998">Cell outer membrane</keyword>
<evidence type="ECO:0000259" key="6">
    <source>
        <dbReference type="Pfam" id="PF07980"/>
    </source>
</evidence>
<gene>
    <name evidence="8" type="ORF">EG028_01750</name>
</gene>
<evidence type="ECO:0000313" key="8">
    <source>
        <dbReference type="EMBL" id="RPD43039.1"/>
    </source>
</evidence>
<keyword evidence="3" id="KW-0732">Signal</keyword>
<evidence type="ECO:0000256" key="5">
    <source>
        <dbReference type="ARBA" id="ARBA00023237"/>
    </source>
</evidence>
<accession>A0A3N4MU12</accession>
<feature type="domain" description="SusD-like N-terminal" evidence="7">
    <location>
        <begin position="96"/>
        <end position="222"/>
    </location>
</feature>
<dbReference type="AlphaFoldDB" id="A0A3N4MU12"/>
<dbReference type="InterPro" id="IPR011990">
    <property type="entry name" value="TPR-like_helical_dom_sf"/>
</dbReference>
<comment type="similarity">
    <text evidence="2">Belongs to the SusD family.</text>
</comment>
<dbReference type="GO" id="GO:0009279">
    <property type="term" value="C:cell outer membrane"/>
    <property type="evidence" value="ECO:0007669"/>
    <property type="project" value="UniProtKB-SubCell"/>
</dbReference>
<name>A0A3N4MU12_9BACT</name>
<dbReference type="Pfam" id="PF14322">
    <property type="entry name" value="SusD-like_3"/>
    <property type="match status" value="1"/>
</dbReference>
<dbReference type="EMBL" id="RMBX01000001">
    <property type="protein sequence ID" value="RPD43039.1"/>
    <property type="molecule type" value="Genomic_DNA"/>
</dbReference>
<dbReference type="Pfam" id="PF07980">
    <property type="entry name" value="SusD_RagB"/>
    <property type="match status" value="1"/>
</dbReference>
<proteinExistence type="inferred from homology"/>
<evidence type="ECO:0000256" key="4">
    <source>
        <dbReference type="ARBA" id="ARBA00023136"/>
    </source>
</evidence>
<reference evidence="9" key="1">
    <citation type="submission" date="2018-11" db="EMBL/GenBank/DDBJ databases">
        <title>Chitinophaga lutea sp.nov., isolate from arsenic contaminated soil.</title>
        <authorList>
            <person name="Zong Y."/>
        </authorList>
    </citation>
    <scope>NUCLEOTIDE SEQUENCE [LARGE SCALE GENOMIC DNA]</scope>
    <source>
        <strain evidence="9">YLT18</strain>
    </source>
</reference>
<dbReference type="Gene3D" id="1.25.40.390">
    <property type="match status" value="1"/>
</dbReference>
<dbReference type="SUPFAM" id="SSF48452">
    <property type="entry name" value="TPR-like"/>
    <property type="match status" value="1"/>
</dbReference>
<keyword evidence="4" id="KW-0472">Membrane</keyword>